<dbReference type="Pfam" id="PF01595">
    <property type="entry name" value="CNNM"/>
    <property type="match status" value="1"/>
</dbReference>
<evidence type="ECO:0000313" key="14">
    <source>
        <dbReference type="EMBL" id="MYH61500.1"/>
    </source>
</evidence>
<feature type="domain" description="CBS" evidence="12">
    <location>
        <begin position="292"/>
        <end position="351"/>
    </location>
</feature>
<keyword evidence="4 10" id="KW-0812">Transmembrane</keyword>
<dbReference type="EMBL" id="VYDA01000264">
    <property type="protein sequence ID" value="MYH61500.1"/>
    <property type="molecule type" value="Genomic_DNA"/>
</dbReference>
<reference evidence="14" key="1">
    <citation type="submission" date="2019-09" db="EMBL/GenBank/DDBJ databases">
        <title>Characterisation of the sponge microbiome using genome-centric metagenomics.</title>
        <authorList>
            <person name="Engelberts J.P."/>
            <person name="Robbins S.J."/>
            <person name="De Goeij J.M."/>
            <person name="Aranda M."/>
            <person name="Bell S.C."/>
            <person name="Webster N.S."/>
        </authorList>
    </citation>
    <scope>NUCLEOTIDE SEQUENCE</scope>
    <source>
        <strain evidence="14">SB0675_bin_29</strain>
    </source>
</reference>
<evidence type="ECO:0000256" key="11">
    <source>
        <dbReference type="SAM" id="Phobius"/>
    </source>
</evidence>
<dbReference type="SUPFAM" id="SSF56176">
    <property type="entry name" value="FAD-binding/transporter-associated domain-like"/>
    <property type="match status" value="1"/>
</dbReference>
<comment type="caution">
    <text evidence="14">The sequence shown here is derived from an EMBL/GenBank/DDBJ whole genome shotgun (WGS) entry which is preliminary data.</text>
</comment>
<evidence type="ECO:0000256" key="8">
    <source>
        <dbReference type="ARBA" id="ARBA00023136"/>
    </source>
</evidence>
<dbReference type="FunFam" id="3.10.580.10:FF:000002">
    <property type="entry name" value="Magnesium/cobalt efflux protein CorC"/>
    <property type="match status" value="1"/>
</dbReference>
<dbReference type="Pfam" id="PF03471">
    <property type="entry name" value="CorC_HlyC"/>
    <property type="match status" value="1"/>
</dbReference>
<gene>
    <name evidence="14" type="ORF">F4148_06945</name>
</gene>
<comment type="similarity">
    <text evidence="2">Belongs to the UPF0053 family.</text>
</comment>
<dbReference type="InterPro" id="IPR016169">
    <property type="entry name" value="FAD-bd_PCMH_sub2"/>
</dbReference>
<dbReference type="PROSITE" id="PS51846">
    <property type="entry name" value="CNNM"/>
    <property type="match status" value="1"/>
</dbReference>
<keyword evidence="5" id="KW-0677">Repeat</keyword>
<evidence type="ECO:0000256" key="10">
    <source>
        <dbReference type="PROSITE-ProRule" id="PRU01193"/>
    </source>
</evidence>
<evidence type="ECO:0000259" key="12">
    <source>
        <dbReference type="PROSITE" id="PS51371"/>
    </source>
</evidence>
<protein>
    <submittedName>
        <fullName evidence="14">HlyC/CorC family transporter</fullName>
    </submittedName>
</protein>
<evidence type="ECO:0000256" key="1">
    <source>
        <dbReference type="ARBA" id="ARBA00004651"/>
    </source>
</evidence>
<organism evidence="14">
    <name type="scientific">Caldilineaceae bacterium SB0675_bin_29</name>
    <dbReference type="NCBI Taxonomy" id="2605266"/>
    <lineage>
        <taxon>Bacteria</taxon>
        <taxon>Bacillati</taxon>
        <taxon>Chloroflexota</taxon>
        <taxon>Caldilineae</taxon>
        <taxon>Caldilineales</taxon>
        <taxon>Caldilineaceae</taxon>
    </lineage>
</organism>
<dbReference type="Gene3D" id="3.10.580.10">
    <property type="entry name" value="CBS-domain"/>
    <property type="match status" value="1"/>
</dbReference>
<accession>A0A6B1FZ20</accession>
<evidence type="ECO:0000256" key="2">
    <source>
        <dbReference type="ARBA" id="ARBA00006337"/>
    </source>
</evidence>
<dbReference type="InterPro" id="IPR036318">
    <property type="entry name" value="FAD-bd_PCMH-like_sf"/>
</dbReference>
<dbReference type="Pfam" id="PF00571">
    <property type="entry name" value="CBS"/>
    <property type="match status" value="1"/>
</dbReference>
<feature type="domain" description="CBS" evidence="12">
    <location>
        <begin position="361"/>
        <end position="418"/>
    </location>
</feature>
<dbReference type="AlphaFoldDB" id="A0A6B1FZ20"/>
<keyword evidence="7 9" id="KW-0129">CBS domain</keyword>
<sequence length="518" mass="56657">MCACKSSISVSKRSAATPSLESAWLFRPARQRNCLGQAVRQNSAQPGLRPVGQRTSTPGDIEQVEYLLPVAIIAALIFFNGLFVAVEFAVVASSRARMSQLATEGSSAASRVMRVLTDPTGQTRFIIMAQLGITLSSLGLGMYGEHTIAEWILSALEHYGVERGLISVAAAHSAALVLAIGVMTYLHVVLGEVMPKSLALQAPETTALRVIGPFWLIERIFSPAIFILNKIARAITRACGVPERSAHDHMVSPQDLELIVEESSEEGLIAPSEQLYIENILDMRERTVGQVMTPRTRVVGISAEETEHAILQLVCASNHSRFPIFEGDLDQIRGFLHLKDLARHLQTGPDRGPLDLRKMAQTRPVIVVPETLSLDQMLGRFRAEKSALAVVIDEFGGTAGIVTFEDLLEEVVGEIQDEFDAERAPFEVVGDRRLRVDGSLLLDELNQHFDIVYEEEEVDTVGGLIMAHLGRIPVVGDVVELNGVRYIVEQVAGRAVDSALVEMPESESDPENPEQEET</sequence>
<evidence type="ECO:0000256" key="3">
    <source>
        <dbReference type="ARBA" id="ARBA00022475"/>
    </source>
</evidence>
<evidence type="ECO:0000259" key="13">
    <source>
        <dbReference type="PROSITE" id="PS51846"/>
    </source>
</evidence>
<evidence type="ECO:0000256" key="7">
    <source>
        <dbReference type="ARBA" id="ARBA00023122"/>
    </source>
</evidence>
<evidence type="ECO:0000256" key="5">
    <source>
        <dbReference type="ARBA" id="ARBA00022737"/>
    </source>
</evidence>
<dbReference type="PROSITE" id="PS51371">
    <property type="entry name" value="CBS"/>
    <property type="match status" value="2"/>
</dbReference>
<evidence type="ECO:0000256" key="9">
    <source>
        <dbReference type="PROSITE-ProRule" id="PRU00703"/>
    </source>
</evidence>
<dbReference type="InterPro" id="IPR005170">
    <property type="entry name" value="Transptr-assoc_dom"/>
</dbReference>
<dbReference type="InterPro" id="IPR046342">
    <property type="entry name" value="CBS_dom_sf"/>
</dbReference>
<keyword evidence="8 10" id="KW-0472">Membrane</keyword>
<evidence type="ECO:0000256" key="4">
    <source>
        <dbReference type="ARBA" id="ARBA00022692"/>
    </source>
</evidence>
<feature type="transmembrane region" description="Helical" evidence="11">
    <location>
        <begin position="164"/>
        <end position="186"/>
    </location>
</feature>
<dbReference type="SUPFAM" id="SSF54631">
    <property type="entry name" value="CBS-domain pair"/>
    <property type="match status" value="1"/>
</dbReference>
<dbReference type="GO" id="GO:0050660">
    <property type="term" value="F:flavin adenine dinucleotide binding"/>
    <property type="evidence" value="ECO:0007669"/>
    <property type="project" value="InterPro"/>
</dbReference>
<dbReference type="InterPro" id="IPR002550">
    <property type="entry name" value="CNNM"/>
</dbReference>
<dbReference type="Gene3D" id="3.30.465.10">
    <property type="match status" value="1"/>
</dbReference>
<comment type="subcellular location">
    <subcellularLocation>
        <location evidence="1">Cell membrane</location>
        <topology evidence="1">Multi-pass membrane protein</topology>
    </subcellularLocation>
</comment>
<dbReference type="InterPro" id="IPR051676">
    <property type="entry name" value="UPF0053_domain"/>
</dbReference>
<feature type="domain" description="CNNM transmembrane" evidence="13">
    <location>
        <begin position="62"/>
        <end position="273"/>
    </location>
</feature>
<dbReference type="InterPro" id="IPR044751">
    <property type="entry name" value="Ion_transp-like_CBS"/>
</dbReference>
<keyword evidence="6 10" id="KW-1133">Transmembrane helix</keyword>
<keyword evidence="3" id="KW-1003">Cell membrane</keyword>
<dbReference type="CDD" id="cd04590">
    <property type="entry name" value="CBS_pair_CorC_HlyC_assoc"/>
    <property type="match status" value="1"/>
</dbReference>
<dbReference type="SMART" id="SM01091">
    <property type="entry name" value="CorC_HlyC"/>
    <property type="match status" value="1"/>
</dbReference>
<feature type="transmembrane region" description="Helical" evidence="11">
    <location>
        <begin position="66"/>
        <end position="91"/>
    </location>
</feature>
<evidence type="ECO:0000256" key="6">
    <source>
        <dbReference type="ARBA" id="ARBA00022989"/>
    </source>
</evidence>
<name>A0A6B1FZ20_9CHLR</name>
<dbReference type="PANTHER" id="PTHR43099">
    <property type="entry name" value="UPF0053 PROTEIN YRKA"/>
    <property type="match status" value="1"/>
</dbReference>
<dbReference type="InterPro" id="IPR000644">
    <property type="entry name" value="CBS_dom"/>
</dbReference>
<proteinExistence type="inferred from homology"/>
<dbReference type="PANTHER" id="PTHR43099:SF5">
    <property type="entry name" value="HLYC_CORC FAMILY TRANSPORTER"/>
    <property type="match status" value="1"/>
</dbReference>
<dbReference type="GO" id="GO:0005886">
    <property type="term" value="C:plasma membrane"/>
    <property type="evidence" value="ECO:0007669"/>
    <property type="project" value="UniProtKB-SubCell"/>
</dbReference>